<dbReference type="EMBL" id="JALHLF010000092">
    <property type="protein sequence ID" value="MCJ2184325.1"/>
    <property type="molecule type" value="Genomic_DNA"/>
</dbReference>
<dbReference type="SUPFAM" id="SSF53613">
    <property type="entry name" value="Ribokinase-like"/>
    <property type="match status" value="1"/>
</dbReference>
<keyword evidence="2" id="KW-0808">Transferase</keyword>
<comment type="caution">
    <text evidence="2">The sequence shown here is derived from an EMBL/GenBank/DDBJ whole genome shotgun (WGS) entry which is preliminary data.</text>
</comment>
<dbReference type="InterPro" id="IPR029056">
    <property type="entry name" value="Ribokinase-like"/>
</dbReference>
<proteinExistence type="predicted"/>
<gene>
    <name evidence="2" type="ORF">MTR62_16735</name>
</gene>
<name>A0ABT0BH16_9SPHN</name>
<evidence type="ECO:0000313" key="3">
    <source>
        <dbReference type="Proteomes" id="UP001162881"/>
    </source>
</evidence>
<evidence type="ECO:0000313" key="2">
    <source>
        <dbReference type="EMBL" id="MCJ2184325.1"/>
    </source>
</evidence>
<dbReference type="Pfam" id="PF00294">
    <property type="entry name" value="PfkB"/>
    <property type="match status" value="1"/>
</dbReference>
<organism evidence="2 3">
    <name type="scientific">Novosphingobium organovorum</name>
    <dbReference type="NCBI Taxonomy" id="2930092"/>
    <lineage>
        <taxon>Bacteria</taxon>
        <taxon>Pseudomonadati</taxon>
        <taxon>Pseudomonadota</taxon>
        <taxon>Alphaproteobacteria</taxon>
        <taxon>Sphingomonadales</taxon>
        <taxon>Sphingomonadaceae</taxon>
        <taxon>Novosphingobium</taxon>
    </lineage>
</organism>
<dbReference type="Gene3D" id="3.40.1190.20">
    <property type="match status" value="1"/>
</dbReference>
<keyword evidence="2" id="KW-0418">Kinase</keyword>
<dbReference type="InterPro" id="IPR011611">
    <property type="entry name" value="PfkB_dom"/>
</dbReference>
<dbReference type="GO" id="GO:0016301">
    <property type="term" value="F:kinase activity"/>
    <property type="evidence" value="ECO:0007669"/>
    <property type="project" value="UniProtKB-KW"/>
</dbReference>
<sequence>MTERTCGPVVTFGEILLRLSTPDARLFVQSERLELCVGGAEANVAAGLAALGHQVAMLSRLPAGPLGDAA</sequence>
<evidence type="ECO:0000259" key="1">
    <source>
        <dbReference type="Pfam" id="PF00294"/>
    </source>
</evidence>
<feature type="domain" description="Carbohydrate kinase PfkB" evidence="1">
    <location>
        <begin position="9"/>
        <end position="68"/>
    </location>
</feature>
<accession>A0ABT0BH16</accession>
<keyword evidence="3" id="KW-1185">Reference proteome</keyword>
<reference evidence="2" key="1">
    <citation type="submission" date="2022-03" db="EMBL/GenBank/DDBJ databases">
        <title>Identification of a novel bacterium isolated from mangrove sediments.</title>
        <authorList>
            <person name="Pan X."/>
        </authorList>
    </citation>
    <scope>NUCLEOTIDE SEQUENCE</scope>
    <source>
        <strain evidence="2">B1949</strain>
    </source>
</reference>
<dbReference type="RefSeq" id="WP_244023048.1">
    <property type="nucleotide sequence ID" value="NZ_JALHLF010000092.1"/>
</dbReference>
<protein>
    <submittedName>
        <fullName evidence="2">PfkB family carbohydrate kinase</fullName>
    </submittedName>
</protein>
<feature type="non-terminal residue" evidence="2">
    <location>
        <position position="70"/>
    </location>
</feature>
<dbReference type="Proteomes" id="UP001162881">
    <property type="component" value="Unassembled WGS sequence"/>
</dbReference>